<protein>
    <submittedName>
        <fullName evidence="1">Uncharacterized protein</fullName>
    </submittedName>
</protein>
<organism evidence="1">
    <name type="scientific">Inoviridae sp. ctwVE22</name>
    <dbReference type="NCBI Taxonomy" id="2825786"/>
    <lineage>
        <taxon>Viruses</taxon>
        <taxon>Monodnaviria</taxon>
        <taxon>Loebvirae</taxon>
        <taxon>Hofneiviricota</taxon>
        <taxon>Faserviricetes</taxon>
        <taxon>Tubulavirales</taxon>
        <taxon>Inoviridae</taxon>
    </lineage>
</organism>
<accession>A0A8S5U0E2</accession>
<reference evidence="1" key="1">
    <citation type="journal article" date="2021" name="Proc. Natl. Acad. Sci. U.S.A.">
        <title>A Catalog of Tens of Thousands of Viruses from Human Metagenomes Reveals Hidden Associations with Chronic Diseases.</title>
        <authorList>
            <person name="Tisza M.J."/>
            <person name="Buck C.B."/>
        </authorList>
    </citation>
    <scope>NUCLEOTIDE SEQUENCE</scope>
    <source>
        <strain evidence="1">CtwVE22</strain>
    </source>
</reference>
<proteinExistence type="predicted"/>
<dbReference type="EMBL" id="BK015972">
    <property type="protein sequence ID" value="DAF87932.1"/>
    <property type="molecule type" value="Genomic_DNA"/>
</dbReference>
<sequence length="77" mass="9193">MKQKEICKEEINLFYLWLCGTIGKEKGEDKRIVYLCCPAERDTLLRTFLEEYNAQHRYSAFKKAFKPTSRIITTKRV</sequence>
<name>A0A8S5U0E2_9VIRU</name>
<evidence type="ECO:0000313" key="1">
    <source>
        <dbReference type="EMBL" id="DAF87932.1"/>
    </source>
</evidence>